<dbReference type="Gene3D" id="3.30.420.10">
    <property type="entry name" value="Ribonuclease H-like superfamily/Ribonuclease H"/>
    <property type="match status" value="1"/>
</dbReference>
<accession>A0A067T8E9</accession>
<organism evidence="1 2">
    <name type="scientific">Galerina marginata (strain CBS 339.88)</name>
    <dbReference type="NCBI Taxonomy" id="685588"/>
    <lineage>
        <taxon>Eukaryota</taxon>
        <taxon>Fungi</taxon>
        <taxon>Dikarya</taxon>
        <taxon>Basidiomycota</taxon>
        <taxon>Agaricomycotina</taxon>
        <taxon>Agaricomycetes</taxon>
        <taxon>Agaricomycetidae</taxon>
        <taxon>Agaricales</taxon>
        <taxon>Agaricineae</taxon>
        <taxon>Strophariaceae</taxon>
        <taxon>Galerina</taxon>
    </lineage>
</organism>
<dbReference type="InterPro" id="IPR036397">
    <property type="entry name" value="RNaseH_sf"/>
</dbReference>
<sequence length="79" mass="8522">MERLEQWPTMLVNIDIACPGLHVVIRSSSVSAVVASYNSDFAQYLASMTLQQSKIEVCPSVSKFRTGGSSHLADGNHPG</sequence>
<evidence type="ECO:0000313" key="2">
    <source>
        <dbReference type="Proteomes" id="UP000027222"/>
    </source>
</evidence>
<keyword evidence="2" id="KW-1185">Reference proteome</keyword>
<evidence type="ECO:0000313" key="1">
    <source>
        <dbReference type="EMBL" id="KDR79406.1"/>
    </source>
</evidence>
<dbReference type="Proteomes" id="UP000027222">
    <property type="component" value="Unassembled WGS sequence"/>
</dbReference>
<dbReference type="EMBL" id="KL142373">
    <property type="protein sequence ID" value="KDR79406.1"/>
    <property type="molecule type" value="Genomic_DNA"/>
</dbReference>
<protein>
    <submittedName>
        <fullName evidence="1">Uncharacterized protein</fullName>
    </submittedName>
</protein>
<dbReference type="HOGENOM" id="CLU_2606221_0_0_1"/>
<name>A0A067T8E9_GALM3</name>
<dbReference type="OrthoDB" id="10252740at2759"/>
<gene>
    <name evidence="1" type="ORF">GALMADRAFT_223626</name>
</gene>
<dbReference type="AlphaFoldDB" id="A0A067T8E9"/>
<proteinExistence type="predicted"/>
<dbReference type="GO" id="GO:0003676">
    <property type="term" value="F:nucleic acid binding"/>
    <property type="evidence" value="ECO:0007669"/>
    <property type="project" value="InterPro"/>
</dbReference>
<reference evidence="2" key="1">
    <citation type="journal article" date="2014" name="Proc. Natl. Acad. Sci. U.S.A.">
        <title>Extensive sampling of basidiomycete genomes demonstrates inadequacy of the white-rot/brown-rot paradigm for wood decay fungi.</title>
        <authorList>
            <person name="Riley R."/>
            <person name="Salamov A.A."/>
            <person name="Brown D.W."/>
            <person name="Nagy L.G."/>
            <person name="Floudas D."/>
            <person name="Held B.W."/>
            <person name="Levasseur A."/>
            <person name="Lombard V."/>
            <person name="Morin E."/>
            <person name="Otillar R."/>
            <person name="Lindquist E.A."/>
            <person name="Sun H."/>
            <person name="LaButti K.M."/>
            <person name="Schmutz J."/>
            <person name="Jabbour D."/>
            <person name="Luo H."/>
            <person name="Baker S.E."/>
            <person name="Pisabarro A.G."/>
            <person name="Walton J.D."/>
            <person name="Blanchette R.A."/>
            <person name="Henrissat B."/>
            <person name="Martin F."/>
            <person name="Cullen D."/>
            <person name="Hibbett D.S."/>
            <person name="Grigoriev I.V."/>
        </authorList>
    </citation>
    <scope>NUCLEOTIDE SEQUENCE [LARGE SCALE GENOMIC DNA]</scope>
    <source>
        <strain evidence="2">CBS 339.88</strain>
    </source>
</reference>